<gene>
    <name evidence="1" type="ORF">Ccrd_026832</name>
</gene>
<dbReference type="Proteomes" id="UP000243975">
    <property type="component" value="Unassembled WGS sequence"/>
</dbReference>
<evidence type="ECO:0000313" key="1">
    <source>
        <dbReference type="EMBL" id="KVH88428.1"/>
    </source>
</evidence>
<evidence type="ECO:0000313" key="2">
    <source>
        <dbReference type="Proteomes" id="UP000243975"/>
    </source>
</evidence>
<protein>
    <submittedName>
        <fullName evidence="1">Uncharacterized protein</fullName>
    </submittedName>
</protein>
<dbReference type="InterPro" id="IPR031421">
    <property type="entry name" value="DUF4666"/>
</dbReference>
<comment type="caution">
    <text evidence="1">The sequence shown here is derived from an EMBL/GenBank/DDBJ whole genome shotgun (WGS) entry which is preliminary data.</text>
</comment>
<dbReference type="Gramene" id="KVH88428">
    <property type="protein sequence ID" value="KVH88428"/>
    <property type="gene ID" value="Ccrd_026832"/>
</dbReference>
<sequence>MLVQEGKHKKILHATRTQKLKTSLRSAMATLKRSEKSFRRQGSSGSVWDGKKLTEGVNQLMRKEGNCEDHRQLRPCYSISGGVTEGSLSNVEPRVYARSLSTPSPIVGDSGKLLNDVMRLILHDDGGGGWLNDCIESGP</sequence>
<keyword evidence="2" id="KW-1185">Reference proteome</keyword>
<dbReference type="AlphaFoldDB" id="A0A103XD32"/>
<organism evidence="1 2">
    <name type="scientific">Cynara cardunculus var. scolymus</name>
    <name type="common">Globe artichoke</name>
    <name type="synonym">Cynara scolymus</name>
    <dbReference type="NCBI Taxonomy" id="59895"/>
    <lineage>
        <taxon>Eukaryota</taxon>
        <taxon>Viridiplantae</taxon>
        <taxon>Streptophyta</taxon>
        <taxon>Embryophyta</taxon>
        <taxon>Tracheophyta</taxon>
        <taxon>Spermatophyta</taxon>
        <taxon>Magnoliopsida</taxon>
        <taxon>eudicotyledons</taxon>
        <taxon>Gunneridae</taxon>
        <taxon>Pentapetalae</taxon>
        <taxon>asterids</taxon>
        <taxon>campanulids</taxon>
        <taxon>Asterales</taxon>
        <taxon>Asteraceae</taxon>
        <taxon>Carduoideae</taxon>
        <taxon>Cardueae</taxon>
        <taxon>Carduinae</taxon>
        <taxon>Cynara</taxon>
    </lineage>
</organism>
<name>A0A103XD32_CYNCS</name>
<dbReference type="EMBL" id="LEKV01005410">
    <property type="protein sequence ID" value="KVH88428.1"/>
    <property type="molecule type" value="Genomic_DNA"/>
</dbReference>
<reference evidence="1 2" key="1">
    <citation type="journal article" date="2016" name="Sci. Rep.">
        <title>The genome sequence of the outbreeding globe artichoke constructed de novo incorporating a phase-aware low-pass sequencing strategy of F1 progeny.</title>
        <authorList>
            <person name="Scaglione D."/>
            <person name="Reyes-Chin-Wo S."/>
            <person name="Acquadro A."/>
            <person name="Froenicke L."/>
            <person name="Portis E."/>
            <person name="Beitel C."/>
            <person name="Tirone M."/>
            <person name="Mauro R."/>
            <person name="Lo Monaco A."/>
            <person name="Mauromicale G."/>
            <person name="Faccioli P."/>
            <person name="Cattivelli L."/>
            <person name="Rieseberg L."/>
            <person name="Michelmore R."/>
            <person name="Lanteri S."/>
        </authorList>
    </citation>
    <scope>NUCLEOTIDE SEQUENCE [LARGE SCALE GENOMIC DNA]</scope>
    <source>
        <strain evidence="1">2C</strain>
    </source>
</reference>
<accession>A0A103XD32</accession>
<proteinExistence type="predicted"/>
<dbReference type="PANTHER" id="PTHR33730:SF4">
    <property type="entry name" value="OS05G0542732 PROTEIN"/>
    <property type="match status" value="1"/>
</dbReference>
<dbReference type="Pfam" id="PF15697">
    <property type="entry name" value="DUF4666"/>
    <property type="match status" value="1"/>
</dbReference>
<dbReference type="PANTHER" id="PTHR33730">
    <property type="entry name" value="OS05G0542732 PROTEIN-RELATED"/>
    <property type="match status" value="1"/>
</dbReference>